<dbReference type="Pfam" id="PF12697">
    <property type="entry name" value="Abhydrolase_6"/>
    <property type="match status" value="1"/>
</dbReference>
<evidence type="ECO:0000259" key="1">
    <source>
        <dbReference type="Pfam" id="PF12697"/>
    </source>
</evidence>
<evidence type="ECO:0000313" key="2">
    <source>
        <dbReference type="EMBL" id="TFK99752.1"/>
    </source>
</evidence>
<dbReference type="Proteomes" id="UP000305067">
    <property type="component" value="Unassembled WGS sequence"/>
</dbReference>
<sequence>MSSSSTESDLAYEQFTVDCPGQSSALKMSVARYFDPAETNTDGVTLLFAHCIGSHKESWRSVIEEIFRNQREKDSKLRIREAYAFDRQNHSESAILNKEYLAGLKGSIGLWGEAVRAFVQTRLKARRIVAIGHSGGTACIASSTLGLPANAIPYLSSIFIEPMLLTNSQWLLTSDRRKELSEFVGGFIRRRKDTWESRQKAFEWMRGKDPWKDWDERVVRAFVDYALYQPDPSSEVVMLKTPKDQEAWCYPDIEGYIAGMKEYLRLSKTMPFHLIYGADGDLMLVQCLSAPWVGPLPDANSVHSDDAVKEEMVDASLGAHPASFDLIPNAGHLVRSFPP</sequence>
<dbReference type="InterPro" id="IPR029058">
    <property type="entry name" value="AB_hydrolase_fold"/>
</dbReference>
<dbReference type="OrthoDB" id="94039at2759"/>
<reference evidence="2 3" key="1">
    <citation type="journal article" date="2019" name="Nat. Ecol. Evol.">
        <title>Megaphylogeny resolves global patterns of mushroom evolution.</title>
        <authorList>
            <person name="Varga T."/>
            <person name="Krizsan K."/>
            <person name="Foldi C."/>
            <person name="Dima B."/>
            <person name="Sanchez-Garcia M."/>
            <person name="Sanchez-Ramirez S."/>
            <person name="Szollosi G.J."/>
            <person name="Szarkandi J.G."/>
            <person name="Papp V."/>
            <person name="Albert L."/>
            <person name="Andreopoulos W."/>
            <person name="Angelini C."/>
            <person name="Antonin V."/>
            <person name="Barry K.W."/>
            <person name="Bougher N.L."/>
            <person name="Buchanan P."/>
            <person name="Buyck B."/>
            <person name="Bense V."/>
            <person name="Catcheside P."/>
            <person name="Chovatia M."/>
            <person name="Cooper J."/>
            <person name="Damon W."/>
            <person name="Desjardin D."/>
            <person name="Finy P."/>
            <person name="Geml J."/>
            <person name="Haridas S."/>
            <person name="Hughes K."/>
            <person name="Justo A."/>
            <person name="Karasinski D."/>
            <person name="Kautmanova I."/>
            <person name="Kiss B."/>
            <person name="Kocsube S."/>
            <person name="Kotiranta H."/>
            <person name="LaButti K.M."/>
            <person name="Lechner B.E."/>
            <person name="Liimatainen K."/>
            <person name="Lipzen A."/>
            <person name="Lukacs Z."/>
            <person name="Mihaltcheva S."/>
            <person name="Morgado L.N."/>
            <person name="Niskanen T."/>
            <person name="Noordeloos M.E."/>
            <person name="Ohm R.A."/>
            <person name="Ortiz-Santana B."/>
            <person name="Ovrebo C."/>
            <person name="Racz N."/>
            <person name="Riley R."/>
            <person name="Savchenko A."/>
            <person name="Shiryaev A."/>
            <person name="Soop K."/>
            <person name="Spirin V."/>
            <person name="Szebenyi C."/>
            <person name="Tomsovsky M."/>
            <person name="Tulloss R.E."/>
            <person name="Uehling J."/>
            <person name="Grigoriev I.V."/>
            <person name="Vagvolgyi C."/>
            <person name="Papp T."/>
            <person name="Martin F.M."/>
            <person name="Miettinen O."/>
            <person name="Hibbett D.S."/>
            <person name="Nagy L.G."/>
        </authorList>
    </citation>
    <scope>NUCLEOTIDE SEQUENCE [LARGE SCALE GENOMIC DNA]</scope>
    <source>
        <strain evidence="2 3">CBS 309.79</strain>
    </source>
</reference>
<evidence type="ECO:0000313" key="3">
    <source>
        <dbReference type="Proteomes" id="UP000305067"/>
    </source>
</evidence>
<protein>
    <recommendedName>
        <fullName evidence="1">AB hydrolase-1 domain-containing protein</fullName>
    </recommendedName>
</protein>
<keyword evidence="3" id="KW-1185">Reference proteome</keyword>
<dbReference type="InterPro" id="IPR000073">
    <property type="entry name" value="AB_hydrolase_1"/>
</dbReference>
<proteinExistence type="predicted"/>
<dbReference type="EMBL" id="ML178832">
    <property type="protein sequence ID" value="TFK99752.1"/>
    <property type="molecule type" value="Genomic_DNA"/>
</dbReference>
<dbReference type="Gene3D" id="3.40.50.1820">
    <property type="entry name" value="alpha/beta hydrolase"/>
    <property type="match status" value="1"/>
</dbReference>
<name>A0A5C3QCI4_9AGAR</name>
<accession>A0A5C3QCI4</accession>
<dbReference type="AlphaFoldDB" id="A0A5C3QCI4"/>
<organism evidence="2 3">
    <name type="scientific">Pterulicium gracile</name>
    <dbReference type="NCBI Taxonomy" id="1884261"/>
    <lineage>
        <taxon>Eukaryota</taxon>
        <taxon>Fungi</taxon>
        <taxon>Dikarya</taxon>
        <taxon>Basidiomycota</taxon>
        <taxon>Agaricomycotina</taxon>
        <taxon>Agaricomycetes</taxon>
        <taxon>Agaricomycetidae</taxon>
        <taxon>Agaricales</taxon>
        <taxon>Pleurotineae</taxon>
        <taxon>Pterulaceae</taxon>
        <taxon>Pterulicium</taxon>
    </lineage>
</organism>
<feature type="domain" description="AB hydrolase-1" evidence="1">
    <location>
        <begin position="46"/>
        <end position="334"/>
    </location>
</feature>
<gene>
    <name evidence="2" type="ORF">BDV98DRAFT_510238</name>
</gene>
<dbReference type="SUPFAM" id="SSF53474">
    <property type="entry name" value="alpha/beta-Hydrolases"/>
    <property type="match status" value="1"/>
</dbReference>